<dbReference type="GO" id="GO:0003700">
    <property type="term" value="F:DNA-binding transcription factor activity"/>
    <property type="evidence" value="ECO:0007669"/>
    <property type="project" value="TreeGrafter"/>
</dbReference>
<dbReference type="GO" id="GO:0000976">
    <property type="term" value="F:transcription cis-regulatory region binding"/>
    <property type="evidence" value="ECO:0007669"/>
    <property type="project" value="TreeGrafter"/>
</dbReference>
<dbReference type="PANTHER" id="PTHR30146:SF109">
    <property type="entry name" value="HTH-TYPE TRANSCRIPTIONAL REGULATOR GALS"/>
    <property type="match status" value="1"/>
</dbReference>
<dbReference type="InterPro" id="IPR010982">
    <property type="entry name" value="Lambda_DNA-bd_dom_sf"/>
</dbReference>
<evidence type="ECO:0000256" key="2">
    <source>
        <dbReference type="ARBA" id="ARBA00023125"/>
    </source>
</evidence>
<dbReference type="PANTHER" id="PTHR30146">
    <property type="entry name" value="LACI-RELATED TRANSCRIPTIONAL REPRESSOR"/>
    <property type="match status" value="1"/>
</dbReference>
<keyword evidence="6" id="KW-1185">Reference proteome</keyword>
<dbReference type="CDD" id="cd01392">
    <property type="entry name" value="HTH_LacI"/>
    <property type="match status" value="1"/>
</dbReference>
<dbReference type="Gene3D" id="1.10.260.40">
    <property type="entry name" value="lambda repressor-like DNA-binding domains"/>
    <property type="match status" value="1"/>
</dbReference>
<proteinExistence type="predicted"/>
<evidence type="ECO:0000313" key="5">
    <source>
        <dbReference type="EMBL" id="AXE37663.1"/>
    </source>
</evidence>
<organism evidence="5 6">
    <name type="scientific">Acidipropionibacterium virtanenii</name>
    <dbReference type="NCBI Taxonomy" id="2057246"/>
    <lineage>
        <taxon>Bacteria</taxon>
        <taxon>Bacillati</taxon>
        <taxon>Actinomycetota</taxon>
        <taxon>Actinomycetes</taxon>
        <taxon>Propionibacteriales</taxon>
        <taxon>Propionibacteriaceae</taxon>
        <taxon>Acidipropionibacterium</taxon>
    </lineage>
</organism>
<dbReference type="SUPFAM" id="SSF53822">
    <property type="entry name" value="Periplasmic binding protein-like I"/>
    <property type="match status" value="1"/>
</dbReference>
<protein>
    <submittedName>
        <fullName evidence="5">Catabolite control protein A</fullName>
    </submittedName>
</protein>
<name>A0A344UQW5_9ACTN</name>
<feature type="domain" description="HTH lacI-type" evidence="4">
    <location>
        <begin position="7"/>
        <end position="61"/>
    </location>
</feature>
<dbReference type="OrthoDB" id="9798934at2"/>
<dbReference type="PROSITE" id="PS50932">
    <property type="entry name" value="HTH_LACI_2"/>
    <property type="match status" value="1"/>
</dbReference>
<reference evidence="5 6" key="1">
    <citation type="submission" date="2017-12" db="EMBL/GenBank/DDBJ databases">
        <title>The whole genome sequence of the Acidipropionibacterium virtanenii sp. nov. type strain JS278.</title>
        <authorList>
            <person name="Laine P."/>
            <person name="Deptula P."/>
            <person name="Varmanen P."/>
            <person name="Auvinen P."/>
        </authorList>
    </citation>
    <scope>NUCLEOTIDE SEQUENCE [LARGE SCALE GENOMIC DNA]</scope>
    <source>
        <strain evidence="5 6">JS278</strain>
    </source>
</reference>
<dbReference type="EMBL" id="CP025198">
    <property type="protein sequence ID" value="AXE37663.1"/>
    <property type="molecule type" value="Genomic_DNA"/>
</dbReference>
<keyword evidence="3" id="KW-0804">Transcription</keyword>
<dbReference type="RefSeq" id="WP_114043788.1">
    <property type="nucleotide sequence ID" value="NZ_CP025198.1"/>
</dbReference>
<evidence type="ECO:0000259" key="4">
    <source>
        <dbReference type="PROSITE" id="PS50932"/>
    </source>
</evidence>
<sequence length="334" mass="35662">MAVAKRATLADVARQAGVAIGTASKALSGAPHVRQETRDKVLAAAESLQYQPSMAASSLKSGRTYSVGLITSDATGRFTVPVILGAERSLATGRMAILFCDAHDDPVRELHWVQRMLARRVDGFIITSHRSDPRKSLTGMMNVPAVYAFSPSEEDDDVSVVPDDRQGGRLAGEHLLEVGRRRIAYVGGPQSYDASHLRGDGLVDALSAVGLELVTAPLFVEWSENAGRQAARALLRRDADIDGVFCASDQIARGVSEEFQHHGVAVPAEVSIVGFDDWDVMTLATQPALTSVSTNLDRVGEVAATRLTQLIAGVPVTPGIERVPCDIVIRDSSI</sequence>
<evidence type="ECO:0000256" key="1">
    <source>
        <dbReference type="ARBA" id="ARBA00023015"/>
    </source>
</evidence>
<dbReference type="AlphaFoldDB" id="A0A344UQW5"/>
<dbReference type="InterPro" id="IPR046335">
    <property type="entry name" value="LacI/GalR-like_sensor"/>
</dbReference>
<dbReference type="KEGG" id="acij:JS278_00470"/>
<evidence type="ECO:0000256" key="3">
    <source>
        <dbReference type="ARBA" id="ARBA00023163"/>
    </source>
</evidence>
<evidence type="ECO:0000313" key="6">
    <source>
        <dbReference type="Proteomes" id="UP000251995"/>
    </source>
</evidence>
<gene>
    <name evidence="5" type="primary">ccpA_3</name>
    <name evidence="5" type="ORF">JS278_00470</name>
</gene>
<dbReference type="Proteomes" id="UP000251995">
    <property type="component" value="Chromosome"/>
</dbReference>
<keyword evidence="1" id="KW-0805">Transcription regulation</keyword>
<accession>A0A344UQW5</accession>
<dbReference type="InterPro" id="IPR028082">
    <property type="entry name" value="Peripla_BP_I"/>
</dbReference>
<dbReference type="Gene3D" id="3.40.50.2300">
    <property type="match status" value="2"/>
</dbReference>
<dbReference type="SMART" id="SM00354">
    <property type="entry name" value="HTH_LACI"/>
    <property type="match status" value="1"/>
</dbReference>
<dbReference type="InterPro" id="IPR000843">
    <property type="entry name" value="HTH_LacI"/>
</dbReference>
<keyword evidence="2" id="KW-0238">DNA-binding</keyword>
<dbReference type="SUPFAM" id="SSF47413">
    <property type="entry name" value="lambda repressor-like DNA-binding domains"/>
    <property type="match status" value="1"/>
</dbReference>
<dbReference type="Pfam" id="PF00356">
    <property type="entry name" value="LacI"/>
    <property type="match status" value="1"/>
</dbReference>
<dbReference type="Pfam" id="PF13377">
    <property type="entry name" value="Peripla_BP_3"/>
    <property type="match status" value="1"/>
</dbReference>